<feature type="compositionally biased region" description="Gly residues" evidence="1">
    <location>
        <begin position="240"/>
        <end position="251"/>
    </location>
</feature>
<sequence length="583" mass="65216">MSTTIERLDSGKFERLARAFSKNWGVRVFLEGLTPCATDDGRIFLPVNSDHLCYADQQVIEGVLDHEVSHIREEVEAKALKSRGEQRITPFEQAGECKDTVEKLIWNCYEDNRIERNARARWPGIADNLRRMARHYVEIQQKAFEAQEPVNSWELVAVILAHGSDGDKLEWLPDEMDELLELLRPDLELADQTKDAEECYRLGLWTIEKVRDLMPDEPPPPPSSPQPDSGDDDDSEPMSGAGGRPGTGPGSGDPMESFRKGLAEDPGIEDPMDPIRGKVEDAAEEDATHNQRWLPHPAAVQRDRWKVPSTGSAHAYQRLSELVRPQVAVMRSKLRIRLQTLAEDHVEADRESGAIDVASLYSLRLGNKRVFAEQLPGIHLDTAVSILVDQSASMSERSKYLRAREASVAISETLHSIGTPFEVIGWTNMHGTRVPEESPYTRHLPFIYNVYKAFCESYLPTRTRLCGLGYHEENVDGEAVLAVARRLAVRPEARKILIVLSDGEPLGGEHFYETVRWHLGQVIRKVASAGIEIYGVGICSSSVKHYYTAANGSDYVVVNNVDELAAQLVRLLSGRLMARRVAA</sequence>
<evidence type="ECO:0000256" key="1">
    <source>
        <dbReference type="SAM" id="MobiDB-lite"/>
    </source>
</evidence>
<feature type="domain" description="VWFA" evidence="2">
    <location>
        <begin position="383"/>
        <end position="572"/>
    </location>
</feature>
<comment type="caution">
    <text evidence="3">The sequence shown here is derived from an EMBL/GenBank/DDBJ whole genome shotgun (WGS) entry which is preliminary data.</text>
</comment>
<protein>
    <recommendedName>
        <fullName evidence="2">VWFA domain-containing protein</fullName>
    </recommendedName>
</protein>
<dbReference type="PANTHER" id="PTHR41248:SF1">
    <property type="entry name" value="NORD PROTEIN"/>
    <property type="match status" value="1"/>
</dbReference>
<feature type="region of interest" description="Disordered" evidence="1">
    <location>
        <begin position="212"/>
        <end position="275"/>
    </location>
</feature>
<accession>A0A0F9V225</accession>
<reference evidence="3" key="1">
    <citation type="journal article" date="2015" name="Nature">
        <title>Complex archaea that bridge the gap between prokaryotes and eukaryotes.</title>
        <authorList>
            <person name="Spang A."/>
            <person name="Saw J.H."/>
            <person name="Jorgensen S.L."/>
            <person name="Zaremba-Niedzwiedzka K."/>
            <person name="Martijn J."/>
            <person name="Lind A.E."/>
            <person name="van Eijk R."/>
            <person name="Schleper C."/>
            <person name="Guy L."/>
            <person name="Ettema T.J."/>
        </authorList>
    </citation>
    <scope>NUCLEOTIDE SEQUENCE</scope>
</reference>
<dbReference type="Gene3D" id="3.40.50.410">
    <property type="entry name" value="von Willebrand factor, type A domain"/>
    <property type="match status" value="1"/>
</dbReference>
<dbReference type="InterPro" id="IPR025861">
    <property type="entry name" value="CobT_VWA_dom"/>
</dbReference>
<dbReference type="InterPro" id="IPR051928">
    <property type="entry name" value="NorD/CobT"/>
</dbReference>
<dbReference type="PANTHER" id="PTHR41248">
    <property type="entry name" value="NORD PROTEIN"/>
    <property type="match status" value="1"/>
</dbReference>
<name>A0A0F9V225_9ZZZZ</name>
<organism evidence="3">
    <name type="scientific">marine sediment metagenome</name>
    <dbReference type="NCBI Taxonomy" id="412755"/>
    <lineage>
        <taxon>unclassified sequences</taxon>
        <taxon>metagenomes</taxon>
        <taxon>ecological metagenomes</taxon>
    </lineage>
</organism>
<dbReference type="EMBL" id="LAZR01000471">
    <property type="protein sequence ID" value="KKN67566.1"/>
    <property type="molecule type" value="Genomic_DNA"/>
</dbReference>
<dbReference type="AlphaFoldDB" id="A0A0F9V225"/>
<dbReference type="InterPro" id="IPR036465">
    <property type="entry name" value="vWFA_dom_sf"/>
</dbReference>
<dbReference type="PROSITE" id="PS50234">
    <property type="entry name" value="VWFA"/>
    <property type="match status" value="1"/>
</dbReference>
<dbReference type="Pfam" id="PF11775">
    <property type="entry name" value="CobT_C"/>
    <property type="match status" value="1"/>
</dbReference>
<evidence type="ECO:0000313" key="3">
    <source>
        <dbReference type="EMBL" id="KKN67566.1"/>
    </source>
</evidence>
<proteinExistence type="predicted"/>
<dbReference type="SUPFAM" id="SSF53300">
    <property type="entry name" value="vWA-like"/>
    <property type="match status" value="1"/>
</dbReference>
<evidence type="ECO:0000259" key="2">
    <source>
        <dbReference type="PROSITE" id="PS50234"/>
    </source>
</evidence>
<dbReference type="InterPro" id="IPR002035">
    <property type="entry name" value="VWF_A"/>
</dbReference>
<gene>
    <name evidence="3" type="ORF">LCGC14_0460210</name>
</gene>
<feature type="compositionally biased region" description="Pro residues" evidence="1">
    <location>
        <begin position="216"/>
        <end position="225"/>
    </location>
</feature>